<dbReference type="EMBL" id="CAJVCH010438928">
    <property type="protein sequence ID" value="CAG7819088.1"/>
    <property type="molecule type" value="Genomic_DNA"/>
</dbReference>
<gene>
    <name evidence="2" type="ORF">AFUS01_LOCUS29558</name>
</gene>
<dbReference type="GO" id="GO:0008408">
    <property type="term" value="F:3'-5' exonuclease activity"/>
    <property type="evidence" value="ECO:0007669"/>
    <property type="project" value="InterPro"/>
</dbReference>
<feature type="domain" description="3'-5' exonuclease" evidence="1">
    <location>
        <begin position="7"/>
        <end position="54"/>
    </location>
</feature>
<sequence length="192" mass="22712">MLEDIWQQDVVAMDYEFHKENSHNGLIALIQVTTKNFNYIIDPFQTRPVIMKDLVPKTFDLILKQKISDAGLQTAFNITKTKLKQTFRQQKYPPASQMLSKTLFNSLCRCCLGLGHLGWQCPYDNEKGNLKTYMNRSENYESKIYQGFRRALKWFNKKGQWPKDAPIEWFYVVLNAEEQHEDPLIYFRANMK</sequence>
<keyword evidence="3" id="KW-1185">Reference proteome</keyword>
<dbReference type="Proteomes" id="UP000708208">
    <property type="component" value="Unassembled WGS sequence"/>
</dbReference>
<evidence type="ECO:0000313" key="3">
    <source>
        <dbReference type="Proteomes" id="UP000708208"/>
    </source>
</evidence>
<name>A0A8J2PEV1_9HEXA</name>
<accession>A0A8J2PEV1</accession>
<evidence type="ECO:0000313" key="2">
    <source>
        <dbReference type="EMBL" id="CAG7819088.1"/>
    </source>
</evidence>
<reference evidence="2" key="1">
    <citation type="submission" date="2021-06" db="EMBL/GenBank/DDBJ databases">
        <authorList>
            <person name="Hodson N. C."/>
            <person name="Mongue J. A."/>
            <person name="Jaron S. K."/>
        </authorList>
    </citation>
    <scope>NUCLEOTIDE SEQUENCE</scope>
</reference>
<dbReference type="GO" id="GO:0006139">
    <property type="term" value="P:nucleobase-containing compound metabolic process"/>
    <property type="evidence" value="ECO:0007669"/>
    <property type="project" value="InterPro"/>
</dbReference>
<proteinExistence type="predicted"/>
<dbReference type="AlphaFoldDB" id="A0A8J2PEV1"/>
<dbReference type="Pfam" id="PF01612">
    <property type="entry name" value="DNA_pol_A_exo1"/>
    <property type="match status" value="1"/>
</dbReference>
<evidence type="ECO:0000259" key="1">
    <source>
        <dbReference type="Pfam" id="PF01612"/>
    </source>
</evidence>
<comment type="caution">
    <text evidence="2">The sequence shown here is derived from an EMBL/GenBank/DDBJ whole genome shotgun (WGS) entry which is preliminary data.</text>
</comment>
<dbReference type="GO" id="GO:0003676">
    <property type="term" value="F:nucleic acid binding"/>
    <property type="evidence" value="ECO:0007669"/>
    <property type="project" value="InterPro"/>
</dbReference>
<organism evidence="2 3">
    <name type="scientific">Allacma fusca</name>
    <dbReference type="NCBI Taxonomy" id="39272"/>
    <lineage>
        <taxon>Eukaryota</taxon>
        <taxon>Metazoa</taxon>
        <taxon>Ecdysozoa</taxon>
        <taxon>Arthropoda</taxon>
        <taxon>Hexapoda</taxon>
        <taxon>Collembola</taxon>
        <taxon>Symphypleona</taxon>
        <taxon>Sminthuridae</taxon>
        <taxon>Allacma</taxon>
    </lineage>
</organism>
<dbReference type="InterPro" id="IPR002562">
    <property type="entry name" value="3'-5'_exonuclease_dom"/>
</dbReference>
<protein>
    <recommendedName>
        <fullName evidence="1">3'-5' exonuclease domain-containing protein</fullName>
    </recommendedName>
</protein>